<dbReference type="GO" id="GO:0004523">
    <property type="term" value="F:RNA-DNA hybrid ribonuclease activity"/>
    <property type="evidence" value="ECO:0007669"/>
    <property type="project" value="InterPro"/>
</dbReference>
<comment type="caution">
    <text evidence="2">The sequence shown here is derived from an EMBL/GenBank/DDBJ whole genome shotgun (WGS) entry which is preliminary data.</text>
</comment>
<evidence type="ECO:0000313" key="3">
    <source>
        <dbReference type="Proteomes" id="UP001280121"/>
    </source>
</evidence>
<gene>
    <name evidence="2" type="ORF">Ddye_004646</name>
</gene>
<evidence type="ECO:0000313" key="2">
    <source>
        <dbReference type="EMBL" id="KAK2666072.1"/>
    </source>
</evidence>
<dbReference type="GO" id="GO:0003676">
    <property type="term" value="F:nucleic acid binding"/>
    <property type="evidence" value="ECO:0007669"/>
    <property type="project" value="InterPro"/>
</dbReference>
<accession>A0AAE0CWF2</accession>
<dbReference type="InterPro" id="IPR002156">
    <property type="entry name" value="RNaseH_domain"/>
</dbReference>
<evidence type="ECO:0000259" key="1">
    <source>
        <dbReference type="Pfam" id="PF13456"/>
    </source>
</evidence>
<dbReference type="EMBL" id="JANJYI010000001">
    <property type="protein sequence ID" value="KAK2666072.1"/>
    <property type="molecule type" value="Genomic_DNA"/>
</dbReference>
<sequence length="229" mass="25344">MNPNLLDLIWGFEFHEAMVMQFHLSFPVSCLSRRTANTVVTSCSFWFQTNQIRKLVNHLGRSFFLSRLFDLEVCPEFGSGDVIEKVRVLPRLSHDDLGVDDFNVQSKVKVISNEPIIWDYRGFIVATKASPVLGCSSVELLETQTCLGGPQVSLNVWVFGVVLESDAVGVIKLFTDRIVPCIELGAIMNDCLALTNIVGLASAIAVRRGVNSVAHSLAKLAFSLEWLTV</sequence>
<name>A0AAE0CWF2_9ROSI</name>
<dbReference type="AlphaFoldDB" id="A0AAE0CWF2"/>
<keyword evidence="3" id="KW-1185">Reference proteome</keyword>
<protein>
    <recommendedName>
        <fullName evidence="1">RNase H type-1 domain-containing protein</fullName>
    </recommendedName>
</protein>
<feature type="domain" description="RNase H type-1" evidence="1">
    <location>
        <begin position="116"/>
        <end position="221"/>
    </location>
</feature>
<proteinExistence type="predicted"/>
<dbReference type="Proteomes" id="UP001280121">
    <property type="component" value="Unassembled WGS sequence"/>
</dbReference>
<organism evidence="2 3">
    <name type="scientific">Dipteronia dyeriana</name>
    <dbReference type="NCBI Taxonomy" id="168575"/>
    <lineage>
        <taxon>Eukaryota</taxon>
        <taxon>Viridiplantae</taxon>
        <taxon>Streptophyta</taxon>
        <taxon>Embryophyta</taxon>
        <taxon>Tracheophyta</taxon>
        <taxon>Spermatophyta</taxon>
        <taxon>Magnoliopsida</taxon>
        <taxon>eudicotyledons</taxon>
        <taxon>Gunneridae</taxon>
        <taxon>Pentapetalae</taxon>
        <taxon>rosids</taxon>
        <taxon>malvids</taxon>
        <taxon>Sapindales</taxon>
        <taxon>Sapindaceae</taxon>
        <taxon>Hippocastanoideae</taxon>
        <taxon>Acereae</taxon>
        <taxon>Dipteronia</taxon>
    </lineage>
</organism>
<dbReference type="Pfam" id="PF13456">
    <property type="entry name" value="RVT_3"/>
    <property type="match status" value="1"/>
</dbReference>
<reference evidence="2" key="1">
    <citation type="journal article" date="2023" name="Plant J.">
        <title>Genome sequences and population genomics provide insights into the demographic history, inbreeding, and mutation load of two 'living fossil' tree species of Dipteronia.</title>
        <authorList>
            <person name="Feng Y."/>
            <person name="Comes H.P."/>
            <person name="Chen J."/>
            <person name="Zhu S."/>
            <person name="Lu R."/>
            <person name="Zhang X."/>
            <person name="Li P."/>
            <person name="Qiu J."/>
            <person name="Olsen K.M."/>
            <person name="Qiu Y."/>
        </authorList>
    </citation>
    <scope>NUCLEOTIDE SEQUENCE</scope>
    <source>
        <strain evidence="2">KIB01</strain>
    </source>
</reference>